<sequence>MVDSIARITSALESARELTLEAAAVASSRFGETSYHRYSQHITPEGLRSLLNSRNDREVRDGMKKVASLLASDSENVDLESYFADVVKNIGSSTDIKVKRLVSIYLLRYAEKQPNLALLAVNSIQKSLADSDPQSRALALKMLSDIKIPSLYPIVLHSVKKAITDSAPEVRCSVSFALLKLFREQGEHVVEEISPLLKDLLADSDITVVSSAIVLLKEAFPDSLELLHGHFRRYCDILPQITQSSQVYLIDLLTEYCKKYVPRPVLTDSCDSSQTQILPEAFNAIPFATYDVTFDPDMELFLQAIRQMLHSPNPAVIVSISKALFELSPPVSFKNSKVTEVLAKLVSVPSLANDNGIILQCILMYCAVDPTTFSMFLKKFFLFPSDDTPTAIYKLKIIAALINHSNVKQIVPELKYYILSDQRPSVVQEALNSLAVCGQLSQSLSLHITKWLLAGMANTDKSSTLEAYVSFIRFLIQEYPSQHLGTMIHLIKALRTESSLSGSAKAGIIWLFGEFTTINFSICPDVLRIITPSFSAESRETRLQTVLLAAKILSCDLENFKAKGESVDEEYEFENSRVAQLAQAVFYLAKFDDDFDIRDRARLFSSLFDKQKFEVASLLLQAPKPAPICCMTLDIPTKVDAASMARLGLDHDMEDYLLSSPWECEQSDISAELRKPADLKDYDRFKTSFSSASFFNGNSNRDSAHGKADNTSNTPAASSRVFTSSVGKKYQLQSLDEFFSEIPSRPRNSVRKVMVEEDSTTTEEDTSEESTSGEESSENSTSDEDSSEDSSSEEEEENSMGSKSLHVLEVSESL</sequence>
<evidence type="ECO:0000256" key="5">
    <source>
        <dbReference type="ARBA" id="ARBA00023136"/>
    </source>
</evidence>
<keyword evidence="4" id="KW-0653">Protein transport</keyword>
<dbReference type="InterPro" id="IPR002553">
    <property type="entry name" value="Clathrin/coatomer_adapt-like_N"/>
</dbReference>
<dbReference type="GO" id="GO:0030117">
    <property type="term" value="C:membrane coat"/>
    <property type="evidence" value="ECO:0007669"/>
    <property type="project" value="InterPro"/>
</dbReference>
<dbReference type="Proteomes" id="UP000191144">
    <property type="component" value="Chromosome H"/>
</dbReference>
<dbReference type="Pfam" id="PF01602">
    <property type="entry name" value="Adaptin_N"/>
    <property type="match status" value="1"/>
</dbReference>
<dbReference type="SUPFAM" id="SSF48371">
    <property type="entry name" value="ARM repeat"/>
    <property type="match status" value="1"/>
</dbReference>
<dbReference type="InterPro" id="IPR011989">
    <property type="entry name" value="ARM-like"/>
</dbReference>
<evidence type="ECO:0000313" key="8">
    <source>
        <dbReference type="EMBL" id="SCV02475.1"/>
    </source>
</evidence>
<evidence type="ECO:0000256" key="4">
    <source>
        <dbReference type="ARBA" id="ARBA00022927"/>
    </source>
</evidence>
<gene>
    <name evidence="8" type="ORF">LAME_0H01376G</name>
</gene>
<dbReference type="GO" id="GO:0012505">
    <property type="term" value="C:endomembrane system"/>
    <property type="evidence" value="ECO:0007669"/>
    <property type="project" value="UniProtKB-SubCell"/>
</dbReference>
<organism evidence="8 9">
    <name type="scientific">Lachancea meyersii CBS 8951</name>
    <dbReference type="NCBI Taxonomy" id="1266667"/>
    <lineage>
        <taxon>Eukaryota</taxon>
        <taxon>Fungi</taxon>
        <taxon>Dikarya</taxon>
        <taxon>Ascomycota</taxon>
        <taxon>Saccharomycotina</taxon>
        <taxon>Saccharomycetes</taxon>
        <taxon>Saccharomycetales</taxon>
        <taxon>Saccharomycetaceae</taxon>
        <taxon>Lachancea</taxon>
    </lineage>
</organism>
<dbReference type="InterPro" id="IPR016024">
    <property type="entry name" value="ARM-type_fold"/>
</dbReference>
<comment type="subcellular location">
    <subcellularLocation>
        <location evidence="1">Endomembrane system</location>
    </subcellularLocation>
</comment>
<evidence type="ECO:0000256" key="6">
    <source>
        <dbReference type="SAM" id="MobiDB-lite"/>
    </source>
</evidence>
<evidence type="ECO:0000256" key="1">
    <source>
        <dbReference type="ARBA" id="ARBA00004308"/>
    </source>
</evidence>
<evidence type="ECO:0000256" key="3">
    <source>
        <dbReference type="ARBA" id="ARBA00022448"/>
    </source>
</evidence>
<dbReference type="InterPro" id="IPR026739">
    <property type="entry name" value="AP_beta"/>
</dbReference>
<dbReference type="GO" id="GO:0006886">
    <property type="term" value="P:intracellular protein transport"/>
    <property type="evidence" value="ECO:0007669"/>
    <property type="project" value="InterPro"/>
</dbReference>
<feature type="region of interest" description="Disordered" evidence="6">
    <location>
        <begin position="747"/>
        <end position="814"/>
    </location>
</feature>
<dbReference type="AlphaFoldDB" id="A0A1G4KDL9"/>
<dbReference type="EMBL" id="LT598480">
    <property type="protein sequence ID" value="SCV02475.1"/>
    <property type="molecule type" value="Genomic_DNA"/>
</dbReference>
<name>A0A1G4KDL9_9SACH</name>
<feature type="domain" description="Clathrin/coatomer adaptor adaptin-like N-terminal" evidence="7">
    <location>
        <begin position="47"/>
        <end position="611"/>
    </location>
</feature>
<evidence type="ECO:0000313" key="9">
    <source>
        <dbReference type="Proteomes" id="UP000191144"/>
    </source>
</evidence>
<dbReference type="OrthoDB" id="10254310at2759"/>
<protein>
    <submittedName>
        <fullName evidence="8">LAME_0H01376g1_1</fullName>
    </submittedName>
</protein>
<proteinExistence type="inferred from homology"/>
<dbReference type="PANTHER" id="PTHR11134">
    <property type="entry name" value="ADAPTOR COMPLEX SUBUNIT BETA FAMILY MEMBER"/>
    <property type="match status" value="1"/>
</dbReference>
<evidence type="ECO:0000256" key="2">
    <source>
        <dbReference type="ARBA" id="ARBA00006613"/>
    </source>
</evidence>
<feature type="compositionally biased region" description="Acidic residues" evidence="6">
    <location>
        <begin position="756"/>
        <end position="798"/>
    </location>
</feature>
<reference evidence="9" key="1">
    <citation type="submission" date="2016-03" db="EMBL/GenBank/DDBJ databases">
        <authorList>
            <person name="Devillers Hugo."/>
        </authorList>
    </citation>
    <scope>NUCLEOTIDE SEQUENCE [LARGE SCALE GENOMIC DNA]</scope>
</reference>
<keyword evidence="5" id="KW-0472">Membrane</keyword>
<dbReference type="Gene3D" id="1.25.10.10">
    <property type="entry name" value="Leucine-rich Repeat Variant"/>
    <property type="match status" value="1"/>
</dbReference>
<keyword evidence="9" id="KW-1185">Reference proteome</keyword>
<feature type="region of interest" description="Disordered" evidence="6">
    <location>
        <begin position="698"/>
        <end position="723"/>
    </location>
</feature>
<keyword evidence="3" id="KW-0813">Transport</keyword>
<evidence type="ECO:0000259" key="7">
    <source>
        <dbReference type="Pfam" id="PF01602"/>
    </source>
</evidence>
<dbReference type="GO" id="GO:0016192">
    <property type="term" value="P:vesicle-mediated transport"/>
    <property type="evidence" value="ECO:0007669"/>
    <property type="project" value="InterPro"/>
</dbReference>
<accession>A0A1G4KDL9</accession>
<comment type="similarity">
    <text evidence="2">Belongs to the adaptor complexes large subunit family.</text>
</comment>
<feature type="compositionally biased region" description="Polar residues" evidence="6">
    <location>
        <begin position="709"/>
        <end position="723"/>
    </location>
</feature>